<keyword evidence="2" id="KW-1185">Reference proteome</keyword>
<sequence length="320" mass="37099">MYKRSVLVFLIISLFNIFVINSQNIIDKNLLEDSFNASSEMLFAQGSISSKKGIDSFKIYRTKNRDGFFDLSIKINEDLYQSSAKKTNDISYKNNSKMEDNNYFYDSLPLDLLNYGFRNVDFKILEKSSVFKYKGLNADKILVTEKEEVIEAPTIEENTTSDEIPSIEENTIEDSEIVNETSTFLDLSKSQDSSLLNNNKEENSYPLTPLTPSIITQPKEDKVVYEPAKYKKIVLYLGEDNNLILRKEFYSNISDREPKYIVEANSINFINGFYIIVEYNISDIENNRDYIFKYNTQTLDFSDNELVGTDRRMSNFYGVK</sequence>
<dbReference type="Proteomes" id="UP000323824">
    <property type="component" value="Chromosome"/>
</dbReference>
<evidence type="ECO:0000313" key="2">
    <source>
        <dbReference type="Proteomes" id="UP000323824"/>
    </source>
</evidence>
<organism evidence="1 2">
    <name type="scientific">Thiospirochaeta perfilievii</name>
    <dbReference type="NCBI Taxonomy" id="252967"/>
    <lineage>
        <taxon>Bacteria</taxon>
        <taxon>Pseudomonadati</taxon>
        <taxon>Spirochaetota</taxon>
        <taxon>Spirochaetia</taxon>
        <taxon>Spirochaetales</taxon>
        <taxon>Spirochaetaceae</taxon>
        <taxon>Thiospirochaeta</taxon>
    </lineage>
</organism>
<reference evidence="1 2" key="1">
    <citation type="submission" date="2019-02" db="EMBL/GenBank/DDBJ databases">
        <authorList>
            <person name="Fomenkov A."/>
            <person name="Dubinina G."/>
            <person name="Grabovich M."/>
            <person name="Vincze T."/>
            <person name="Roberts R.J."/>
        </authorList>
    </citation>
    <scope>NUCLEOTIDE SEQUENCE [LARGE SCALE GENOMIC DNA]</scope>
    <source>
        <strain evidence="1 2">P</strain>
    </source>
</reference>
<dbReference type="KEGG" id="sper:EW093_15670"/>
<dbReference type="RefSeq" id="WP_149569297.1">
    <property type="nucleotide sequence ID" value="NZ_CP035807.1"/>
</dbReference>
<evidence type="ECO:0000313" key="1">
    <source>
        <dbReference type="EMBL" id="QEN06063.1"/>
    </source>
</evidence>
<proteinExistence type="predicted"/>
<dbReference type="EMBL" id="CP035807">
    <property type="protein sequence ID" value="QEN06063.1"/>
    <property type="molecule type" value="Genomic_DNA"/>
</dbReference>
<protein>
    <submittedName>
        <fullName evidence="1">Uncharacterized protein</fullName>
    </submittedName>
</protein>
<reference evidence="1 2" key="2">
    <citation type="submission" date="2019-09" db="EMBL/GenBank/DDBJ databases">
        <title>Complete Genome Sequence and Methylome Analysis of free living Spirochaetas.</title>
        <authorList>
            <person name="Leshcheva N."/>
            <person name="Mikheeva N."/>
        </authorList>
    </citation>
    <scope>NUCLEOTIDE SEQUENCE [LARGE SCALE GENOMIC DNA]</scope>
    <source>
        <strain evidence="1 2">P</strain>
    </source>
</reference>
<dbReference type="AlphaFoldDB" id="A0A5C1QD68"/>
<name>A0A5C1QD68_9SPIO</name>
<accession>A0A5C1QD68</accession>
<gene>
    <name evidence="1" type="ORF">EW093_15670</name>
</gene>